<evidence type="ECO:0000256" key="2">
    <source>
        <dbReference type="ARBA" id="ARBA00022475"/>
    </source>
</evidence>
<dbReference type="Proteomes" id="UP000546701">
    <property type="component" value="Unassembled WGS sequence"/>
</dbReference>
<dbReference type="GO" id="GO:0016757">
    <property type="term" value="F:glycosyltransferase activity"/>
    <property type="evidence" value="ECO:0007669"/>
    <property type="project" value="UniProtKB-KW"/>
</dbReference>
<evidence type="ECO:0000256" key="4">
    <source>
        <dbReference type="ARBA" id="ARBA00022679"/>
    </source>
</evidence>
<gene>
    <name evidence="7" type="ORF">FHS99_001621</name>
</gene>
<dbReference type="InterPro" id="IPR029044">
    <property type="entry name" value="Nucleotide-diphossugar_trans"/>
</dbReference>
<dbReference type="PANTHER" id="PTHR43646:SF2">
    <property type="entry name" value="GLYCOSYLTRANSFERASE 2-LIKE DOMAIN-CONTAINING PROTEIN"/>
    <property type="match status" value="1"/>
</dbReference>
<dbReference type="OrthoDB" id="114108at2"/>
<dbReference type="PANTHER" id="PTHR43646">
    <property type="entry name" value="GLYCOSYLTRANSFERASE"/>
    <property type="match status" value="1"/>
</dbReference>
<keyword evidence="4 7" id="KW-0808">Transferase</keyword>
<dbReference type="AlphaFoldDB" id="A0A7W9BT60"/>
<dbReference type="SUPFAM" id="SSF53448">
    <property type="entry name" value="Nucleotide-diphospho-sugar transferases"/>
    <property type="match status" value="1"/>
</dbReference>
<organism evidence="7 8">
    <name type="scientific">Sphingomonas prati</name>
    <dbReference type="NCBI Taxonomy" id="1843237"/>
    <lineage>
        <taxon>Bacteria</taxon>
        <taxon>Pseudomonadati</taxon>
        <taxon>Pseudomonadota</taxon>
        <taxon>Alphaproteobacteria</taxon>
        <taxon>Sphingomonadales</taxon>
        <taxon>Sphingomonadaceae</taxon>
        <taxon>Sphingomonas</taxon>
    </lineage>
</organism>
<sequence length="332" mass="35735">MIRSERDAIRNVAIAIPLRDEAECIAACLDAIDRAAQRYAGHVTVVAFANGCTDDSVAILTRYRPQHFELDARAVSMLPGARHAGWARRLALDAAADLLTDDQDLLLGTDADTLVAPDWIVRTDAHIDAGHDAVAGLALTLRTERAALGPAAVARLNLLGRYFTAIDYLRAPTATDDAWPCHGYEGGASMALTLGLYRRIGGAPTPPVGEDRALFTAIRTAGGRIRHARDVRVFTSCRTEGRASGGMAETLRTWIEQDEAKPLHETYPVHVMVAPQDHDDRQPLSFATLPAAMATARRIVRARRSATDTSVGHVFPPPQVEPVGVVALGMDG</sequence>
<evidence type="ECO:0000256" key="1">
    <source>
        <dbReference type="ARBA" id="ARBA00004236"/>
    </source>
</evidence>
<evidence type="ECO:0000313" key="8">
    <source>
        <dbReference type="Proteomes" id="UP000546701"/>
    </source>
</evidence>
<evidence type="ECO:0000259" key="6">
    <source>
        <dbReference type="Pfam" id="PF00535"/>
    </source>
</evidence>
<proteinExistence type="predicted"/>
<keyword evidence="3" id="KW-0328">Glycosyltransferase</keyword>
<dbReference type="InterPro" id="IPR001173">
    <property type="entry name" value="Glyco_trans_2-like"/>
</dbReference>
<protein>
    <submittedName>
        <fullName evidence="7">Cellulose synthase/poly-beta-1,6-N-acetylglucosamine synthase-like glycosyltransferase</fullName>
    </submittedName>
</protein>
<evidence type="ECO:0000256" key="5">
    <source>
        <dbReference type="ARBA" id="ARBA00023136"/>
    </source>
</evidence>
<keyword evidence="2" id="KW-1003">Cell membrane</keyword>
<keyword evidence="5" id="KW-0472">Membrane</keyword>
<dbReference type="RefSeq" id="WP_157174743.1">
    <property type="nucleotide sequence ID" value="NZ_BMJP01000002.1"/>
</dbReference>
<dbReference type="Gene3D" id="3.90.550.10">
    <property type="entry name" value="Spore Coat Polysaccharide Biosynthesis Protein SpsA, Chain A"/>
    <property type="match status" value="1"/>
</dbReference>
<dbReference type="EMBL" id="JACIJR010000003">
    <property type="protein sequence ID" value="MBB5729143.1"/>
    <property type="molecule type" value="Genomic_DNA"/>
</dbReference>
<accession>A0A7W9BT60</accession>
<dbReference type="Pfam" id="PF00535">
    <property type="entry name" value="Glycos_transf_2"/>
    <property type="match status" value="1"/>
</dbReference>
<comment type="caution">
    <text evidence="7">The sequence shown here is derived from an EMBL/GenBank/DDBJ whole genome shotgun (WGS) entry which is preliminary data.</text>
</comment>
<evidence type="ECO:0000256" key="3">
    <source>
        <dbReference type="ARBA" id="ARBA00022676"/>
    </source>
</evidence>
<reference evidence="7 8" key="1">
    <citation type="submission" date="2020-08" db="EMBL/GenBank/DDBJ databases">
        <title>Genomic Encyclopedia of Type Strains, Phase IV (KMG-IV): sequencing the most valuable type-strain genomes for metagenomic binning, comparative biology and taxonomic classification.</title>
        <authorList>
            <person name="Goeker M."/>
        </authorList>
    </citation>
    <scope>NUCLEOTIDE SEQUENCE [LARGE SCALE GENOMIC DNA]</scope>
    <source>
        <strain evidence="7 8">DSM 103336</strain>
    </source>
</reference>
<keyword evidence="8" id="KW-1185">Reference proteome</keyword>
<comment type="subcellular location">
    <subcellularLocation>
        <location evidence="1">Cell membrane</location>
    </subcellularLocation>
</comment>
<evidence type="ECO:0000313" key="7">
    <source>
        <dbReference type="EMBL" id="MBB5729143.1"/>
    </source>
</evidence>
<dbReference type="GO" id="GO:0005886">
    <property type="term" value="C:plasma membrane"/>
    <property type="evidence" value="ECO:0007669"/>
    <property type="project" value="UniProtKB-SubCell"/>
</dbReference>
<name>A0A7W9BT60_9SPHN</name>
<feature type="domain" description="Glycosyltransferase 2-like" evidence="6">
    <location>
        <begin position="14"/>
        <end position="137"/>
    </location>
</feature>